<comment type="caution">
    <text evidence="1">The sequence shown here is derived from an EMBL/GenBank/DDBJ whole genome shotgun (WGS) entry which is preliminary data.</text>
</comment>
<name>A0A2W5GD26_9SPHI</name>
<sequence>MAQSKDLKKVLFEKKTFPLSSIKNIELTTTGGSIYAEGTSSGEAILEVYVASGNGRSISLEDAKSIIATNYEYETGLNGSTLFAKTKHKGKSWSNKNSVSISYKVIVPIQTSSSIATSGGSIQIQNLKGTENITTSGGSLDIEKVDGRLNANTSGGSITLKQSSGNLRVVTSGGSINMDGLNGDIKAATSGGSINANSISGSLSAQTSGGSITLKNIAGTTDASTSGGSINGTFTDPGKGIKLVTSAGGINIHVPKNKGYDLQLNGDHVNISNTTLQGTITKTYINAKSNGGGIPLKASTSAGSVSVSMD</sequence>
<dbReference type="PANTHER" id="PTHR34094:SF1">
    <property type="entry name" value="PROTEIN FAM185A"/>
    <property type="match status" value="1"/>
</dbReference>
<accession>A0A2W5GD26</accession>
<dbReference type="AlphaFoldDB" id="A0A2W5GD26"/>
<dbReference type="Proteomes" id="UP000249645">
    <property type="component" value="Unassembled WGS sequence"/>
</dbReference>
<evidence type="ECO:0008006" key="3">
    <source>
        <dbReference type="Google" id="ProtNLM"/>
    </source>
</evidence>
<evidence type="ECO:0000313" key="2">
    <source>
        <dbReference type="Proteomes" id="UP000249645"/>
    </source>
</evidence>
<gene>
    <name evidence="1" type="ORF">DI598_15680</name>
</gene>
<dbReference type="PANTHER" id="PTHR34094">
    <property type="match status" value="1"/>
</dbReference>
<protein>
    <recommendedName>
        <fullName evidence="3">Adhesin domain-containing protein</fullName>
    </recommendedName>
</protein>
<proteinExistence type="predicted"/>
<dbReference type="EMBL" id="QFOI01000368">
    <property type="protein sequence ID" value="PZP43506.1"/>
    <property type="molecule type" value="Genomic_DNA"/>
</dbReference>
<organism evidence="1 2">
    <name type="scientific">Pseudopedobacter saltans</name>
    <dbReference type="NCBI Taxonomy" id="151895"/>
    <lineage>
        <taxon>Bacteria</taxon>
        <taxon>Pseudomonadati</taxon>
        <taxon>Bacteroidota</taxon>
        <taxon>Sphingobacteriia</taxon>
        <taxon>Sphingobacteriales</taxon>
        <taxon>Sphingobacteriaceae</taxon>
        <taxon>Pseudopedobacter</taxon>
    </lineage>
</organism>
<reference evidence="1 2" key="1">
    <citation type="submission" date="2017-11" db="EMBL/GenBank/DDBJ databases">
        <title>Infants hospitalized years apart are colonized by the same room-sourced microbial strains.</title>
        <authorList>
            <person name="Brooks B."/>
            <person name="Olm M.R."/>
            <person name="Firek B.A."/>
            <person name="Baker R."/>
            <person name="Thomas B.C."/>
            <person name="Morowitz M.J."/>
            <person name="Banfield J.F."/>
        </authorList>
    </citation>
    <scope>NUCLEOTIDE SEQUENCE [LARGE SCALE GENOMIC DNA]</scope>
    <source>
        <strain evidence="1">S2_009_000_R2_76</strain>
    </source>
</reference>
<evidence type="ECO:0000313" key="1">
    <source>
        <dbReference type="EMBL" id="PZP43506.1"/>
    </source>
</evidence>